<protein>
    <submittedName>
        <fullName evidence="2">B1549_C3_218</fullName>
    </submittedName>
</protein>
<reference evidence="2" key="2">
    <citation type="submission" date="2023-06" db="EMBL/GenBank/DDBJ databases">
        <title>.</title>
        <authorList>
            <person name="Smith D.R."/>
        </authorList>
    </citation>
    <scope>NUCLEOTIDE SEQUENCE</scope>
</reference>
<dbReference type="PIR" id="S72809">
    <property type="entry name" value="S72809"/>
</dbReference>
<evidence type="ECO:0000313" key="2">
    <source>
        <dbReference type="EMBL" id="AAA50893.1"/>
    </source>
</evidence>
<sequence>MNFTGERGPDWATGPTVDPGRQHRGDELAVDLGVLGLNNTIAAFEIVMHASRLTPNHRQNWRKNDDRSELVRWPGLGNRLGTFLVVLDASCGTVVRVVDNAGHDAYRGSPTLGREISRQTFLWGAAGSTGLRRSFWIEPSRFGPGSSRSKQFRLRRSFFLPPSVKKVLRPGDGLQFVAAKQVFNTKLQWLGAGDNSHRYIDDGRAKGDGVRRRPPAQGCRTP</sequence>
<evidence type="ECO:0000256" key="1">
    <source>
        <dbReference type="SAM" id="MobiDB-lite"/>
    </source>
</evidence>
<name>Q49720_MYCLR</name>
<organism evidence="2">
    <name type="scientific">Mycobacterium leprae</name>
    <dbReference type="NCBI Taxonomy" id="1769"/>
    <lineage>
        <taxon>Bacteria</taxon>
        <taxon>Bacillati</taxon>
        <taxon>Actinomycetota</taxon>
        <taxon>Actinomycetes</taxon>
        <taxon>Mycobacteriales</taxon>
        <taxon>Mycobacteriaceae</taxon>
        <taxon>Mycobacterium</taxon>
    </lineage>
</organism>
<feature type="region of interest" description="Disordered" evidence="1">
    <location>
        <begin position="1"/>
        <end position="24"/>
    </location>
</feature>
<feature type="region of interest" description="Disordered" evidence="1">
    <location>
        <begin position="200"/>
        <end position="222"/>
    </location>
</feature>
<dbReference type="EMBL" id="U00014">
    <property type="protein sequence ID" value="AAA50893.1"/>
    <property type="molecule type" value="Genomic_DNA"/>
</dbReference>
<dbReference type="AlphaFoldDB" id="Q49720"/>
<reference evidence="2" key="1">
    <citation type="submission" date="1994-09" db="EMBL/GenBank/DDBJ databases">
        <authorList>
            <person name="Robison K."/>
        </authorList>
    </citation>
    <scope>NUCLEOTIDE SEQUENCE</scope>
</reference>
<proteinExistence type="predicted"/>
<accession>Q49720</accession>
<feature type="compositionally biased region" description="Basic and acidic residues" evidence="1">
    <location>
        <begin position="200"/>
        <end position="211"/>
    </location>
</feature>